<evidence type="ECO:0000313" key="7">
    <source>
        <dbReference type="Proteomes" id="UP000199614"/>
    </source>
</evidence>
<evidence type="ECO:0000313" key="6">
    <source>
        <dbReference type="EMBL" id="SFO22966.1"/>
    </source>
</evidence>
<dbReference type="InterPro" id="IPR050204">
    <property type="entry name" value="AraC_XylS_family_regulators"/>
</dbReference>
<dbReference type="GO" id="GO:0003700">
    <property type="term" value="F:DNA-binding transcription factor activity"/>
    <property type="evidence" value="ECO:0007669"/>
    <property type="project" value="InterPro"/>
</dbReference>
<keyword evidence="1" id="KW-0805">Transcription regulation</keyword>
<dbReference type="RefSeq" id="WP_093351856.1">
    <property type="nucleotide sequence ID" value="NZ_FOUY01000038.1"/>
</dbReference>
<evidence type="ECO:0000256" key="1">
    <source>
        <dbReference type="ARBA" id="ARBA00023015"/>
    </source>
</evidence>
<sequence>MATRAPDPGAARTGSELDVLVSTEGVSARRAPTVWGDAINSQYCEMDLQVLGRRDTFDGLLHAVPVGRLDFSRMRSSPHRVVRTPAMIRSDDRSEILLCMVTRGVAEVQQNGRTCTVEGGALTLVDCDSPFLFALPEDFEQVIVRIPRRQLLACLPERAVAGATARTLTTHTGMGSVLGAFIRQVLVLDDDSLQRSAGTLAASTLNLLSEALAAEPGGAVTPAEAARRHDLQRAKDALRDNLHDAEHTMDDLCRDLGVSRRYLQTLFRDGGSTPSGWLREARMERARQLLRTTDLTTEAVAERCGFKDYSHFHRTFKAHSGRAPGAFRRGGDG</sequence>
<dbReference type="STRING" id="260086.SAMN05216207_10388"/>
<organism evidence="6 7">
    <name type="scientific">Pseudonocardia ammonioxydans</name>
    <dbReference type="NCBI Taxonomy" id="260086"/>
    <lineage>
        <taxon>Bacteria</taxon>
        <taxon>Bacillati</taxon>
        <taxon>Actinomycetota</taxon>
        <taxon>Actinomycetes</taxon>
        <taxon>Pseudonocardiales</taxon>
        <taxon>Pseudonocardiaceae</taxon>
        <taxon>Pseudonocardia</taxon>
    </lineage>
</organism>
<keyword evidence="3" id="KW-0804">Transcription</keyword>
<evidence type="ECO:0000259" key="5">
    <source>
        <dbReference type="PROSITE" id="PS01124"/>
    </source>
</evidence>
<dbReference type="PROSITE" id="PS01124">
    <property type="entry name" value="HTH_ARAC_FAMILY_2"/>
    <property type="match status" value="1"/>
</dbReference>
<dbReference type="EMBL" id="FOUY01000038">
    <property type="protein sequence ID" value="SFO22966.1"/>
    <property type="molecule type" value="Genomic_DNA"/>
</dbReference>
<dbReference type="SUPFAM" id="SSF46689">
    <property type="entry name" value="Homeodomain-like"/>
    <property type="match status" value="1"/>
</dbReference>
<dbReference type="Pfam" id="PF12833">
    <property type="entry name" value="HTH_18"/>
    <property type="match status" value="1"/>
</dbReference>
<keyword evidence="2" id="KW-0238">DNA-binding</keyword>
<dbReference type="AlphaFoldDB" id="A0A1I5FHA0"/>
<dbReference type="PANTHER" id="PTHR46796:SF6">
    <property type="entry name" value="ARAC SUBFAMILY"/>
    <property type="match status" value="1"/>
</dbReference>
<feature type="coiled-coil region" evidence="4">
    <location>
        <begin position="228"/>
        <end position="255"/>
    </location>
</feature>
<dbReference type="InterPro" id="IPR018060">
    <property type="entry name" value="HTH_AraC"/>
</dbReference>
<proteinExistence type="predicted"/>
<evidence type="ECO:0000256" key="3">
    <source>
        <dbReference type="ARBA" id="ARBA00023163"/>
    </source>
</evidence>
<reference evidence="6 7" key="1">
    <citation type="submission" date="2016-10" db="EMBL/GenBank/DDBJ databases">
        <authorList>
            <person name="de Groot N.N."/>
        </authorList>
    </citation>
    <scope>NUCLEOTIDE SEQUENCE [LARGE SCALE GENOMIC DNA]</scope>
    <source>
        <strain evidence="6 7">CGMCC 4.1877</strain>
    </source>
</reference>
<dbReference type="Gene3D" id="1.10.10.60">
    <property type="entry name" value="Homeodomain-like"/>
    <property type="match status" value="1"/>
</dbReference>
<dbReference type="Pfam" id="PF14525">
    <property type="entry name" value="AraC_binding_2"/>
    <property type="match status" value="1"/>
</dbReference>
<dbReference type="InterPro" id="IPR009057">
    <property type="entry name" value="Homeodomain-like_sf"/>
</dbReference>
<accession>A0A1I5FHA0</accession>
<evidence type="ECO:0000256" key="4">
    <source>
        <dbReference type="SAM" id="Coils"/>
    </source>
</evidence>
<dbReference type="PANTHER" id="PTHR46796">
    <property type="entry name" value="HTH-TYPE TRANSCRIPTIONAL ACTIVATOR RHAS-RELATED"/>
    <property type="match status" value="1"/>
</dbReference>
<feature type="domain" description="HTH araC/xylS-type" evidence="5">
    <location>
        <begin position="232"/>
        <end position="330"/>
    </location>
</feature>
<evidence type="ECO:0000256" key="2">
    <source>
        <dbReference type="ARBA" id="ARBA00023125"/>
    </source>
</evidence>
<dbReference type="OrthoDB" id="9799345at2"/>
<dbReference type="InterPro" id="IPR035418">
    <property type="entry name" value="AraC-bd_2"/>
</dbReference>
<protein>
    <submittedName>
        <fullName evidence="6">Transcriptional regulator, AraC family</fullName>
    </submittedName>
</protein>
<dbReference type="Proteomes" id="UP000199614">
    <property type="component" value="Unassembled WGS sequence"/>
</dbReference>
<dbReference type="GO" id="GO:0043565">
    <property type="term" value="F:sequence-specific DNA binding"/>
    <property type="evidence" value="ECO:0007669"/>
    <property type="project" value="InterPro"/>
</dbReference>
<dbReference type="SMART" id="SM00342">
    <property type="entry name" value="HTH_ARAC"/>
    <property type="match status" value="1"/>
</dbReference>
<name>A0A1I5FHA0_PSUAM</name>
<keyword evidence="4" id="KW-0175">Coiled coil</keyword>
<gene>
    <name evidence="6" type="ORF">SAMN05216207_10388</name>
</gene>
<keyword evidence="7" id="KW-1185">Reference proteome</keyword>